<keyword evidence="2" id="KW-1185">Reference proteome</keyword>
<dbReference type="EMBL" id="CP121208">
    <property type="protein sequence ID" value="WFM82679.1"/>
    <property type="molecule type" value="Genomic_DNA"/>
</dbReference>
<organism evidence="1 2">
    <name type="scientific">Arcanobacterium canis</name>
    <dbReference type="NCBI Taxonomy" id="999183"/>
    <lineage>
        <taxon>Bacteria</taxon>
        <taxon>Bacillati</taxon>
        <taxon>Actinomycetota</taxon>
        <taxon>Actinomycetes</taxon>
        <taxon>Actinomycetales</taxon>
        <taxon>Actinomycetaceae</taxon>
        <taxon>Arcanobacterium</taxon>
    </lineage>
</organism>
<accession>A0ABY8G230</accession>
<name>A0ABY8G230_9ACTO</name>
<evidence type="ECO:0008006" key="3">
    <source>
        <dbReference type="Google" id="ProtNLM"/>
    </source>
</evidence>
<dbReference type="RefSeq" id="WP_278012105.1">
    <property type="nucleotide sequence ID" value="NZ_CP121208.1"/>
</dbReference>
<sequence>MTWAILTLCVVVVIIAAVILRSRKLDNLNRAVARSRRVLENALNERAHQALAASSSGKLDIAGAMILADAATNVLDTTMHPLVNDGLDYVSMGAHDPADRLARESELSRALRLTVDELESPIDPLEKARERVRMARMFHNSRVSRARRVRGSLLVRMFRLYGTAPVPATVDLDDE</sequence>
<reference evidence="1 2" key="1">
    <citation type="submission" date="2023-03" db="EMBL/GenBank/DDBJ databases">
        <title>Complete genome of Arcanobacterium canis strain DSM 25104 isolated in 2010 from a canine otitis externa in Germany.</title>
        <authorList>
            <person name="Borowiak M."/>
            <person name="Kreitlow A."/>
            <person name="Malorny B."/>
            <person name="Laemmler C."/>
            <person name="Prenger-Berninghoff E."/>
            <person name="Ploetz M."/>
            <person name="Abdulmawjood A."/>
        </authorList>
    </citation>
    <scope>NUCLEOTIDE SEQUENCE [LARGE SCALE GENOMIC DNA]</scope>
    <source>
        <strain evidence="1 2">DSM 25104</strain>
    </source>
</reference>
<proteinExistence type="predicted"/>
<gene>
    <name evidence="1" type="ORF">P7079_04500</name>
</gene>
<evidence type="ECO:0000313" key="1">
    <source>
        <dbReference type="EMBL" id="WFM82679.1"/>
    </source>
</evidence>
<dbReference type="Proteomes" id="UP001215216">
    <property type="component" value="Chromosome"/>
</dbReference>
<protein>
    <recommendedName>
        <fullName evidence="3">LemA family protein</fullName>
    </recommendedName>
</protein>
<evidence type="ECO:0000313" key="2">
    <source>
        <dbReference type="Proteomes" id="UP001215216"/>
    </source>
</evidence>